<evidence type="ECO:0000313" key="2">
    <source>
        <dbReference type="EMBL" id="KAB8198609.1"/>
    </source>
</evidence>
<dbReference type="AlphaFoldDB" id="A0A508BAP0"/>
<dbReference type="Proteomes" id="UP000320431">
    <property type="component" value="Unassembled WGS sequence"/>
</dbReference>
<dbReference type="InterPro" id="IPR002725">
    <property type="entry name" value="YgjP-like_metallopeptidase"/>
</dbReference>
<evidence type="ECO:0000313" key="3">
    <source>
        <dbReference type="Proteomes" id="UP000320431"/>
    </source>
</evidence>
<reference evidence="2 3" key="1">
    <citation type="submission" date="2019-10" db="EMBL/GenBank/DDBJ databases">
        <title>Lysobacter alkalisoli sp. nov., isolated from saline-alkaline soil.</title>
        <authorList>
            <person name="Sun J.-Q."/>
        </authorList>
    </citation>
    <scope>NUCLEOTIDE SEQUENCE [LARGE SCALE GENOMIC DNA]</scope>
    <source>
        <strain evidence="2 3">KCTC 42381</strain>
    </source>
</reference>
<evidence type="ECO:0000259" key="1">
    <source>
        <dbReference type="Pfam" id="PF01863"/>
    </source>
</evidence>
<feature type="domain" description="YgjP-like metallopeptidase" evidence="1">
    <location>
        <begin position="32"/>
        <end position="239"/>
    </location>
</feature>
<protein>
    <submittedName>
        <fullName evidence="2">DUF45 domain-containing protein</fullName>
    </submittedName>
</protein>
<dbReference type="PANTHER" id="PTHR30399">
    <property type="entry name" value="UNCHARACTERIZED PROTEIN YGJP"/>
    <property type="match status" value="1"/>
</dbReference>
<dbReference type="EMBL" id="VICD02000007">
    <property type="protein sequence ID" value="KAB8198609.1"/>
    <property type="molecule type" value="Genomic_DNA"/>
</dbReference>
<sequence length="248" mass="28845">MKEAQTSTRLVLPYGDSRIRCEVRRSKQRVKRSVAIHVEPDGRVVVDAPLQAADPDIRLAITRRLAWIHRRMVEVENRQMVLTPREYVSGETAVYLGRRYRLKVVSTQGGNQVRLRGGYLEVAVSNRSPETVRHELEQWFQARAKEFLPRRLAMMSERLKWVKAIPPLSIRRMSRQWGSCSPQGRIALNAGLVRVPRECIDYVLLHELIHLREHNHGPAFYRILDRHLPDWKRTKARLDALADLALAR</sequence>
<dbReference type="InterPro" id="IPR053136">
    <property type="entry name" value="UTP_pyrophosphatase-like"/>
</dbReference>
<dbReference type="Gene3D" id="3.30.2010.10">
    <property type="entry name" value="Metalloproteases ('zincins'), catalytic domain"/>
    <property type="match status" value="1"/>
</dbReference>
<organism evidence="2 3">
    <name type="scientific">Marilutibacter maris</name>
    <dbReference type="NCBI Taxonomy" id="1605891"/>
    <lineage>
        <taxon>Bacteria</taxon>
        <taxon>Pseudomonadati</taxon>
        <taxon>Pseudomonadota</taxon>
        <taxon>Gammaproteobacteria</taxon>
        <taxon>Lysobacterales</taxon>
        <taxon>Lysobacteraceae</taxon>
        <taxon>Marilutibacter</taxon>
    </lineage>
</organism>
<dbReference type="PANTHER" id="PTHR30399:SF1">
    <property type="entry name" value="UTP PYROPHOSPHATASE"/>
    <property type="match status" value="1"/>
</dbReference>
<name>A0A508BAP0_9GAMM</name>
<dbReference type="CDD" id="cd07344">
    <property type="entry name" value="M48_yhfN_like"/>
    <property type="match status" value="1"/>
</dbReference>
<dbReference type="Pfam" id="PF01863">
    <property type="entry name" value="YgjP-like"/>
    <property type="match status" value="1"/>
</dbReference>
<proteinExistence type="predicted"/>
<comment type="caution">
    <text evidence="2">The sequence shown here is derived from an EMBL/GenBank/DDBJ whole genome shotgun (WGS) entry which is preliminary data.</text>
</comment>
<gene>
    <name evidence="2" type="ORF">FKV24_001095</name>
</gene>
<accession>A0A508BAP0</accession>